<evidence type="ECO:0000313" key="3">
    <source>
        <dbReference type="EMBL" id="GBN98390.1"/>
    </source>
</evidence>
<dbReference type="EMBL" id="BGPR01027690">
    <property type="protein sequence ID" value="GBN98390.1"/>
    <property type="molecule type" value="Genomic_DNA"/>
</dbReference>
<keyword evidence="5" id="KW-1185">Reference proteome</keyword>
<dbReference type="EMBL" id="BGPR01027682">
    <property type="protein sequence ID" value="GBN98373.1"/>
    <property type="molecule type" value="Genomic_DNA"/>
</dbReference>
<dbReference type="EMBL" id="BGPR01027684">
    <property type="protein sequence ID" value="GBN98379.1"/>
    <property type="molecule type" value="Genomic_DNA"/>
</dbReference>
<name>A0A4Y2TF89_ARAVE</name>
<dbReference type="EMBL" id="BGPR01027722">
    <property type="protein sequence ID" value="GBN98443.1"/>
    <property type="molecule type" value="Genomic_DNA"/>
</dbReference>
<reference evidence="4 5" key="1">
    <citation type="journal article" date="2019" name="Sci. Rep.">
        <title>Orb-weaving spider Araneus ventricosus genome elucidates the spidroin gene catalogue.</title>
        <authorList>
            <person name="Kono N."/>
            <person name="Nakamura H."/>
            <person name="Ohtoshi R."/>
            <person name="Moran D.A.P."/>
            <person name="Shinohara A."/>
            <person name="Yoshida Y."/>
            <person name="Fujiwara M."/>
            <person name="Mori M."/>
            <person name="Tomita M."/>
            <person name="Arakawa K."/>
        </authorList>
    </citation>
    <scope>NUCLEOTIDE SEQUENCE [LARGE SCALE GENOMIC DNA]</scope>
</reference>
<gene>
    <name evidence="1" type="ORF">AVEN_140066_1</name>
    <name evidence="4" type="ORF">AVEN_2187_1</name>
    <name evidence="2" type="ORF">AVEN_264473_1</name>
    <name evidence="3" type="ORF">AVEN_85727_1</name>
</gene>
<organism evidence="4 5">
    <name type="scientific">Araneus ventricosus</name>
    <name type="common">Orbweaver spider</name>
    <name type="synonym">Epeira ventricosa</name>
    <dbReference type="NCBI Taxonomy" id="182803"/>
    <lineage>
        <taxon>Eukaryota</taxon>
        <taxon>Metazoa</taxon>
        <taxon>Ecdysozoa</taxon>
        <taxon>Arthropoda</taxon>
        <taxon>Chelicerata</taxon>
        <taxon>Arachnida</taxon>
        <taxon>Araneae</taxon>
        <taxon>Araneomorphae</taxon>
        <taxon>Entelegynae</taxon>
        <taxon>Araneoidea</taxon>
        <taxon>Araneidae</taxon>
        <taxon>Araneus</taxon>
    </lineage>
</organism>
<evidence type="ECO:0000313" key="5">
    <source>
        <dbReference type="Proteomes" id="UP000499080"/>
    </source>
</evidence>
<comment type="caution">
    <text evidence="4">The sequence shown here is derived from an EMBL/GenBank/DDBJ whole genome shotgun (WGS) entry which is preliminary data.</text>
</comment>
<dbReference type="AlphaFoldDB" id="A0A4Y2TF89"/>
<evidence type="ECO:0000313" key="1">
    <source>
        <dbReference type="EMBL" id="GBN98373.1"/>
    </source>
</evidence>
<dbReference type="OrthoDB" id="10058715at2759"/>
<sequence length="167" mass="18650">MLPKYPITIHFDSKILPDNVGIEIGDRLPVIVSGDGEEKLLGVPKLPSGTRKNAAEAIYKILEQWDLSKQVIAMSSDTTSVNPGHLNGTCTLLEDKIWRDLLWLACRHHTLELILAKVFTLCCDPSSSPEIPLLKRCKKVWHGIVRNNFQILEVTPEPVSLAVCLIF</sequence>
<protein>
    <recommendedName>
        <fullName evidence="6">DUF659 domain-containing protein</fullName>
    </recommendedName>
</protein>
<evidence type="ECO:0000313" key="4">
    <source>
        <dbReference type="EMBL" id="GBN98443.1"/>
    </source>
</evidence>
<proteinExistence type="predicted"/>
<accession>A0A4Y2TF89</accession>
<evidence type="ECO:0008006" key="6">
    <source>
        <dbReference type="Google" id="ProtNLM"/>
    </source>
</evidence>
<dbReference type="Proteomes" id="UP000499080">
    <property type="component" value="Unassembled WGS sequence"/>
</dbReference>
<evidence type="ECO:0000313" key="2">
    <source>
        <dbReference type="EMBL" id="GBN98379.1"/>
    </source>
</evidence>